<dbReference type="SUPFAM" id="SSF52058">
    <property type="entry name" value="L domain-like"/>
    <property type="match status" value="1"/>
</dbReference>
<keyword evidence="4" id="KW-0732">Signal</keyword>
<dbReference type="InterPro" id="IPR001611">
    <property type="entry name" value="Leu-rich_rpt"/>
</dbReference>
<dbReference type="Gene3D" id="3.80.10.10">
    <property type="entry name" value="Ribonuclease Inhibitor"/>
    <property type="match status" value="1"/>
</dbReference>
<evidence type="ECO:0000256" key="7">
    <source>
        <dbReference type="ARBA" id="ARBA00023136"/>
    </source>
</evidence>
<keyword evidence="10" id="KW-1185">Reference proteome</keyword>
<dbReference type="OrthoDB" id="676979at2759"/>
<feature type="non-terminal residue" evidence="9">
    <location>
        <position position="1"/>
    </location>
</feature>
<dbReference type="AlphaFoldDB" id="A0A6A4LEL7"/>
<evidence type="ECO:0000256" key="1">
    <source>
        <dbReference type="ARBA" id="ARBA00004479"/>
    </source>
</evidence>
<dbReference type="PANTHER" id="PTHR48061">
    <property type="entry name" value="LEUCINE-RICH REPEAT RECEPTOR PROTEIN KINASE EMS1-LIKE-RELATED"/>
    <property type="match status" value="1"/>
</dbReference>
<accession>A0A6A4LEL7</accession>
<keyword evidence="7" id="KW-0472">Membrane</keyword>
<evidence type="ECO:0008006" key="11">
    <source>
        <dbReference type="Google" id="ProtNLM"/>
    </source>
</evidence>
<dbReference type="GO" id="GO:0016020">
    <property type="term" value="C:membrane"/>
    <property type="evidence" value="ECO:0007669"/>
    <property type="project" value="UniProtKB-SubCell"/>
</dbReference>
<evidence type="ECO:0000313" key="10">
    <source>
        <dbReference type="Proteomes" id="UP000428333"/>
    </source>
</evidence>
<evidence type="ECO:0000313" key="9">
    <source>
        <dbReference type="EMBL" id="KAE9452958.1"/>
    </source>
</evidence>
<keyword evidence="2" id="KW-0433">Leucine-rich repeat</keyword>
<keyword evidence="5" id="KW-0677">Repeat</keyword>
<sequence length="195" mass="21330">MNIVDLSMNYVDIYSESLRGLLKLEKPSLRGLAQNLTNLKVLDLSMVNISSSIPRVLSNISSLTTLNLRRCSLYGEFPMNIFHLPKLQILDAALNENLTDSLPEFQSRSRLKVLSILRTGFSGKLPDSIGRLESLSSLDLSQTSLSGTLPSSLGNLTRLTNLSLHDCKFSGQIPSSLANLSQLTTFGIGVNNFDA</sequence>
<evidence type="ECO:0000256" key="2">
    <source>
        <dbReference type="ARBA" id="ARBA00022614"/>
    </source>
</evidence>
<keyword evidence="8" id="KW-0325">Glycoprotein</keyword>
<evidence type="ECO:0000256" key="8">
    <source>
        <dbReference type="ARBA" id="ARBA00023180"/>
    </source>
</evidence>
<dbReference type="InterPro" id="IPR032675">
    <property type="entry name" value="LRR_dom_sf"/>
</dbReference>
<gene>
    <name evidence="9" type="ORF">C3L33_15132</name>
</gene>
<comment type="caution">
    <text evidence="9">The sequence shown here is derived from an EMBL/GenBank/DDBJ whole genome shotgun (WGS) entry which is preliminary data.</text>
</comment>
<evidence type="ECO:0000256" key="6">
    <source>
        <dbReference type="ARBA" id="ARBA00022989"/>
    </source>
</evidence>
<comment type="subcellular location">
    <subcellularLocation>
        <location evidence="1">Membrane</location>
        <topology evidence="1">Single-pass type I membrane protein</topology>
    </subcellularLocation>
</comment>
<keyword evidence="3" id="KW-0812">Transmembrane</keyword>
<dbReference type="Proteomes" id="UP000428333">
    <property type="component" value="Linkage Group LG09"/>
</dbReference>
<organism evidence="9 10">
    <name type="scientific">Rhododendron williamsianum</name>
    <dbReference type="NCBI Taxonomy" id="262921"/>
    <lineage>
        <taxon>Eukaryota</taxon>
        <taxon>Viridiplantae</taxon>
        <taxon>Streptophyta</taxon>
        <taxon>Embryophyta</taxon>
        <taxon>Tracheophyta</taxon>
        <taxon>Spermatophyta</taxon>
        <taxon>Magnoliopsida</taxon>
        <taxon>eudicotyledons</taxon>
        <taxon>Gunneridae</taxon>
        <taxon>Pentapetalae</taxon>
        <taxon>asterids</taxon>
        <taxon>Ericales</taxon>
        <taxon>Ericaceae</taxon>
        <taxon>Ericoideae</taxon>
        <taxon>Rhodoreae</taxon>
        <taxon>Rhododendron</taxon>
    </lineage>
</organism>
<evidence type="ECO:0000256" key="5">
    <source>
        <dbReference type="ARBA" id="ARBA00022737"/>
    </source>
</evidence>
<dbReference type="PANTHER" id="PTHR48061:SF12">
    <property type="entry name" value="DISEASE RESISTANCE LIKE PROTEIN"/>
    <property type="match status" value="1"/>
</dbReference>
<dbReference type="Pfam" id="PF00560">
    <property type="entry name" value="LRR_1"/>
    <property type="match status" value="4"/>
</dbReference>
<keyword evidence="6" id="KW-1133">Transmembrane helix</keyword>
<protein>
    <recommendedName>
        <fullName evidence="11">Leucine-rich repeat-containing N-terminal plant-type domain-containing protein</fullName>
    </recommendedName>
</protein>
<dbReference type="EMBL" id="QEFC01002323">
    <property type="protein sequence ID" value="KAE9452958.1"/>
    <property type="molecule type" value="Genomic_DNA"/>
</dbReference>
<dbReference type="FunFam" id="3.80.10.10:FF:000383">
    <property type="entry name" value="Leucine-rich repeat receptor protein kinase EMS1"/>
    <property type="match status" value="1"/>
</dbReference>
<dbReference type="InterPro" id="IPR046956">
    <property type="entry name" value="RLP23-like"/>
</dbReference>
<name>A0A6A4LEL7_9ERIC</name>
<evidence type="ECO:0000256" key="4">
    <source>
        <dbReference type="ARBA" id="ARBA00022729"/>
    </source>
</evidence>
<evidence type="ECO:0000256" key="3">
    <source>
        <dbReference type="ARBA" id="ARBA00022692"/>
    </source>
</evidence>
<proteinExistence type="predicted"/>
<reference evidence="9 10" key="1">
    <citation type="journal article" date="2019" name="Genome Biol. Evol.">
        <title>The Rhododendron genome and chromosomal organization provide insight into shared whole-genome duplications across the heath family (Ericaceae).</title>
        <authorList>
            <person name="Soza V.L."/>
            <person name="Lindsley D."/>
            <person name="Waalkes A."/>
            <person name="Ramage E."/>
            <person name="Patwardhan R.P."/>
            <person name="Burton J.N."/>
            <person name="Adey A."/>
            <person name="Kumar A."/>
            <person name="Qiu R."/>
            <person name="Shendure J."/>
            <person name="Hall B."/>
        </authorList>
    </citation>
    <scope>NUCLEOTIDE SEQUENCE [LARGE SCALE GENOMIC DNA]</scope>
    <source>
        <strain evidence="9">RSF 1966-606</strain>
    </source>
</reference>